<evidence type="ECO:0000256" key="3">
    <source>
        <dbReference type="ARBA" id="ARBA00022840"/>
    </source>
</evidence>
<keyword evidence="1" id="KW-0547">Nucleotide-binding</keyword>
<dbReference type="Proteomes" id="UP000051451">
    <property type="component" value="Unassembled WGS sequence"/>
</dbReference>
<dbReference type="PATRIC" id="fig|1423750.3.peg.2263"/>
<keyword evidence="6" id="KW-1185">Reference proteome</keyword>
<dbReference type="InterPro" id="IPR010016">
    <property type="entry name" value="PxpB"/>
</dbReference>
<dbReference type="PANTHER" id="PTHR34698:SF2">
    <property type="entry name" value="5-OXOPROLINASE SUBUNIT B"/>
    <property type="match status" value="1"/>
</dbReference>
<organism evidence="5 6">
    <name type="scientific">Liquorilactobacillus ghanensis DSM 18630</name>
    <dbReference type="NCBI Taxonomy" id="1423750"/>
    <lineage>
        <taxon>Bacteria</taxon>
        <taxon>Bacillati</taxon>
        <taxon>Bacillota</taxon>
        <taxon>Bacilli</taxon>
        <taxon>Lactobacillales</taxon>
        <taxon>Lactobacillaceae</taxon>
        <taxon>Liquorilactobacillus</taxon>
    </lineage>
</organism>
<evidence type="ECO:0000313" key="6">
    <source>
        <dbReference type="Proteomes" id="UP000051451"/>
    </source>
</evidence>
<dbReference type="InterPro" id="IPR029000">
    <property type="entry name" value="Cyclophilin-like_dom_sf"/>
</dbReference>
<keyword evidence="2 5" id="KW-0378">Hydrolase</keyword>
<dbReference type="SMART" id="SM00796">
    <property type="entry name" value="AHS1"/>
    <property type="match status" value="1"/>
</dbReference>
<accession>A0A0R1VG79</accession>
<proteinExistence type="predicted"/>
<dbReference type="GeneID" id="98319885"/>
<dbReference type="RefSeq" id="WP_057872583.1">
    <property type="nucleotide sequence ID" value="NZ_AZGB01000027.1"/>
</dbReference>
<keyword evidence="3" id="KW-0067">ATP-binding</keyword>
<dbReference type="GO" id="GO:0005524">
    <property type="term" value="F:ATP binding"/>
    <property type="evidence" value="ECO:0007669"/>
    <property type="project" value="UniProtKB-KW"/>
</dbReference>
<sequence>MKFKIVPIGEQALNIVFPEKIDVRENQLIHNLAASLKQQSHLGIVDLIPAYHTLTVNFDVGLTDFEQLSRQLETFIQAEKTTEITAASQRVVEIPVCYGGQYGPDLTAVAKFAELTPQQVIALHCQQPYYVYFLGFLPGFAYAGFVPDKIAMPRLQQPRLKLAAGSVGIAGKQTGMYPVASPGGWQIIGQTPLKLYDPTNPLPPYHAGDWLQFKAITAADFDQIQQASIAGKYQVKTYRLSETKGAN</sequence>
<name>A0A0R1VG79_9LACO</name>
<dbReference type="Pfam" id="PF02682">
    <property type="entry name" value="CT_C_D"/>
    <property type="match status" value="1"/>
</dbReference>
<comment type="caution">
    <text evidence="5">The sequence shown here is derived from an EMBL/GenBank/DDBJ whole genome shotgun (WGS) entry which is preliminary data.</text>
</comment>
<dbReference type="Gene3D" id="2.40.100.10">
    <property type="entry name" value="Cyclophilin-like"/>
    <property type="match status" value="1"/>
</dbReference>
<evidence type="ECO:0000256" key="2">
    <source>
        <dbReference type="ARBA" id="ARBA00022801"/>
    </source>
</evidence>
<reference evidence="5 6" key="1">
    <citation type="journal article" date="2015" name="Genome Announc.">
        <title>Expanding the biotechnology potential of lactobacilli through comparative genomics of 213 strains and associated genera.</title>
        <authorList>
            <person name="Sun Z."/>
            <person name="Harris H.M."/>
            <person name="McCann A."/>
            <person name="Guo C."/>
            <person name="Argimon S."/>
            <person name="Zhang W."/>
            <person name="Yang X."/>
            <person name="Jeffery I.B."/>
            <person name="Cooney J.C."/>
            <person name="Kagawa T.F."/>
            <person name="Liu W."/>
            <person name="Song Y."/>
            <person name="Salvetti E."/>
            <person name="Wrobel A."/>
            <person name="Rasinkangas P."/>
            <person name="Parkhill J."/>
            <person name="Rea M.C."/>
            <person name="O'Sullivan O."/>
            <person name="Ritari J."/>
            <person name="Douillard F.P."/>
            <person name="Paul Ross R."/>
            <person name="Yang R."/>
            <person name="Briner A.E."/>
            <person name="Felis G.E."/>
            <person name="de Vos W.M."/>
            <person name="Barrangou R."/>
            <person name="Klaenhammer T.R."/>
            <person name="Caufield P.W."/>
            <person name="Cui Y."/>
            <person name="Zhang H."/>
            <person name="O'Toole P.W."/>
        </authorList>
    </citation>
    <scope>NUCLEOTIDE SEQUENCE [LARGE SCALE GENOMIC DNA]</scope>
    <source>
        <strain evidence="5 6">DSM 18630</strain>
    </source>
</reference>
<dbReference type="InterPro" id="IPR003833">
    <property type="entry name" value="CT_C_D"/>
</dbReference>
<dbReference type="GO" id="GO:0016787">
    <property type="term" value="F:hydrolase activity"/>
    <property type="evidence" value="ECO:0007669"/>
    <property type="project" value="UniProtKB-KW"/>
</dbReference>
<feature type="domain" description="Carboxyltransferase" evidence="4">
    <location>
        <begin position="3"/>
        <end position="202"/>
    </location>
</feature>
<dbReference type="OrthoDB" id="9778567at2"/>
<dbReference type="AlphaFoldDB" id="A0A0R1VG79"/>
<dbReference type="SUPFAM" id="SSF160467">
    <property type="entry name" value="PH0987 N-terminal domain-like"/>
    <property type="match status" value="1"/>
</dbReference>
<evidence type="ECO:0000256" key="1">
    <source>
        <dbReference type="ARBA" id="ARBA00022741"/>
    </source>
</evidence>
<evidence type="ECO:0000313" key="5">
    <source>
        <dbReference type="EMBL" id="KRM04538.1"/>
    </source>
</evidence>
<evidence type="ECO:0000259" key="4">
    <source>
        <dbReference type="SMART" id="SM00796"/>
    </source>
</evidence>
<dbReference type="Gene3D" id="3.30.1360.40">
    <property type="match status" value="1"/>
</dbReference>
<gene>
    <name evidence="5" type="ORF">FC89_GL002223</name>
</gene>
<dbReference type="STRING" id="1423750.FC89_GL002223"/>
<dbReference type="PANTHER" id="PTHR34698">
    <property type="entry name" value="5-OXOPROLINASE SUBUNIT B"/>
    <property type="match status" value="1"/>
</dbReference>
<dbReference type="EMBL" id="AZGB01000027">
    <property type="protein sequence ID" value="KRM04538.1"/>
    <property type="molecule type" value="Genomic_DNA"/>
</dbReference>
<dbReference type="SUPFAM" id="SSF50891">
    <property type="entry name" value="Cyclophilin-like"/>
    <property type="match status" value="1"/>
</dbReference>
<protein>
    <submittedName>
        <fullName evidence="5">Allophanate hydrolase 2 subunit 1</fullName>
    </submittedName>
</protein>
<dbReference type="NCBIfam" id="TIGR00370">
    <property type="entry name" value="5-oxoprolinase subunit PxpB"/>
    <property type="match status" value="1"/>
</dbReference>